<accession>A0A4R9BMM9</accession>
<feature type="domain" description="N-acetyltransferase" evidence="3">
    <location>
        <begin position="2"/>
        <end position="146"/>
    </location>
</feature>
<evidence type="ECO:0000256" key="2">
    <source>
        <dbReference type="ARBA" id="ARBA00023315"/>
    </source>
</evidence>
<proteinExistence type="predicted"/>
<reference evidence="4 5" key="1">
    <citation type="submission" date="2019-03" db="EMBL/GenBank/DDBJ databases">
        <title>Genomics of glacier-inhabiting Cryobacterium strains.</title>
        <authorList>
            <person name="Liu Q."/>
            <person name="Xin Y.-H."/>
        </authorList>
    </citation>
    <scope>NUCLEOTIDE SEQUENCE [LARGE SCALE GENOMIC DNA]</scope>
    <source>
        <strain evidence="4 5">Sr54</strain>
    </source>
</reference>
<dbReference type="PANTHER" id="PTHR43877">
    <property type="entry name" value="AMINOALKYLPHOSPHONATE N-ACETYLTRANSFERASE-RELATED-RELATED"/>
    <property type="match status" value="1"/>
</dbReference>
<keyword evidence="1 4" id="KW-0808">Transferase</keyword>
<sequence length="182" mass="20796">MLQIRNYRVADERSWLICRLLSFFDTDYYDDVKICKTTFTNGRVELVAVRGEEVLGLLDVEIDGNAATIDSIAVHPRAQRQGVASKLLHEALRRLPENVTSLDAWTRATQSANAWYASAGFSENYRYLHVYKDSASGDDGFESPAGLSTPVQAFMHAPIEFENELRERYSRVHVCRQYLMRL</sequence>
<dbReference type="RefSeq" id="WP_134529619.1">
    <property type="nucleotide sequence ID" value="NZ_SOHN01000011.1"/>
</dbReference>
<evidence type="ECO:0000256" key="1">
    <source>
        <dbReference type="ARBA" id="ARBA00022679"/>
    </source>
</evidence>
<dbReference type="InterPro" id="IPR050832">
    <property type="entry name" value="Bact_Acetyltransf"/>
</dbReference>
<gene>
    <name evidence="4" type="ORF">E3T51_09360</name>
</gene>
<keyword evidence="2" id="KW-0012">Acyltransferase</keyword>
<protein>
    <submittedName>
        <fullName evidence="4">N-acetyltransferase</fullName>
    </submittedName>
</protein>
<dbReference type="InterPro" id="IPR000182">
    <property type="entry name" value="GNAT_dom"/>
</dbReference>
<name>A0A4R9BMM9_9MICO</name>
<evidence type="ECO:0000313" key="5">
    <source>
        <dbReference type="Proteomes" id="UP000297626"/>
    </source>
</evidence>
<comment type="caution">
    <text evidence="4">The sequence shown here is derived from an EMBL/GenBank/DDBJ whole genome shotgun (WGS) entry which is preliminary data.</text>
</comment>
<keyword evidence="5" id="KW-1185">Reference proteome</keyword>
<dbReference type="EMBL" id="SOHN01000011">
    <property type="protein sequence ID" value="TFD87677.1"/>
    <property type="molecule type" value="Genomic_DNA"/>
</dbReference>
<dbReference type="InterPro" id="IPR016181">
    <property type="entry name" value="Acyl_CoA_acyltransferase"/>
</dbReference>
<evidence type="ECO:0000259" key="3">
    <source>
        <dbReference type="PROSITE" id="PS51186"/>
    </source>
</evidence>
<dbReference type="GO" id="GO:0016747">
    <property type="term" value="F:acyltransferase activity, transferring groups other than amino-acyl groups"/>
    <property type="evidence" value="ECO:0007669"/>
    <property type="project" value="InterPro"/>
</dbReference>
<dbReference type="Gene3D" id="3.40.630.30">
    <property type="match status" value="1"/>
</dbReference>
<dbReference type="AlphaFoldDB" id="A0A4R9BMM9"/>
<dbReference type="CDD" id="cd04301">
    <property type="entry name" value="NAT_SF"/>
    <property type="match status" value="1"/>
</dbReference>
<dbReference type="SUPFAM" id="SSF55729">
    <property type="entry name" value="Acyl-CoA N-acyltransferases (Nat)"/>
    <property type="match status" value="1"/>
</dbReference>
<evidence type="ECO:0000313" key="4">
    <source>
        <dbReference type="EMBL" id="TFD87677.1"/>
    </source>
</evidence>
<organism evidence="4 5">
    <name type="scientific">Cryobacterium serini</name>
    <dbReference type="NCBI Taxonomy" id="1259201"/>
    <lineage>
        <taxon>Bacteria</taxon>
        <taxon>Bacillati</taxon>
        <taxon>Actinomycetota</taxon>
        <taxon>Actinomycetes</taxon>
        <taxon>Micrococcales</taxon>
        <taxon>Microbacteriaceae</taxon>
        <taxon>Cryobacterium</taxon>
    </lineage>
</organism>
<dbReference type="Pfam" id="PF13508">
    <property type="entry name" value="Acetyltransf_7"/>
    <property type="match status" value="1"/>
</dbReference>
<dbReference type="Proteomes" id="UP000297626">
    <property type="component" value="Unassembled WGS sequence"/>
</dbReference>
<dbReference type="PROSITE" id="PS51186">
    <property type="entry name" value="GNAT"/>
    <property type="match status" value="1"/>
</dbReference>